<keyword evidence="3" id="KW-1185">Reference proteome</keyword>
<keyword evidence="1" id="KW-0812">Transmembrane</keyword>
<dbReference type="STRING" id="1051891.A0A0C3LVK2"/>
<evidence type="ECO:0000313" key="2">
    <source>
        <dbReference type="EMBL" id="KIO25402.1"/>
    </source>
</evidence>
<dbReference type="OrthoDB" id="972532at2759"/>
<reference evidence="2 3" key="1">
    <citation type="submission" date="2014-04" db="EMBL/GenBank/DDBJ databases">
        <authorList>
            <consortium name="DOE Joint Genome Institute"/>
            <person name="Kuo A."/>
            <person name="Girlanda M."/>
            <person name="Perotto S."/>
            <person name="Kohler A."/>
            <person name="Nagy L.G."/>
            <person name="Floudas D."/>
            <person name="Copeland A."/>
            <person name="Barry K.W."/>
            <person name="Cichocki N."/>
            <person name="Veneault-Fourrey C."/>
            <person name="LaButti K."/>
            <person name="Lindquist E.A."/>
            <person name="Lipzen A."/>
            <person name="Lundell T."/>
            <person name="Morin E."/>
            <person name="Murat C."/>
            <person name="Sun H."/>
            <person name="Tunlid A."/>
            <person name="Henrissat B."/>
            <person name="Grigoriev I.V."/>
            <person name="Hibbett D.S."/>
            <person name="Martin F."/>
            <person name="Nordberg H.P."/>
            <person name="Cantor M.N."/>
            <person name="Hua S.X."/>
        </authorList>
    </citation>
    <scope>NUCLEOTIDE SEQUENCE [LARGE SCALE GENOMIC DNA]</scope>
    <source>
        <strain evidence="2 3">MUT 4182</strain>
    </source>
</reference>
<feature type="transmembrane region" description="Helical" evidence="1">
    <location>
        <begin position="344"/>
        <end position="369"/>
    </location>
</feature>
<name>A0A0C3LVK2_9AGAM</name>
<feature type="transmembrane region" description="Helical" evidence="1">
    <location>
        <begin position="300"/>
        <end position="323"/>
    </location>
</feature>
<keyword evidence="1" id="KW-0472">Membrane</keyword>
<reference evidence="3" key="2">
    <citation type="submission" date="2015-01" db="EMBL/GenBank/DDBJ databases">
        <title>Evolutionary Origins and Diversification of the Mycorrhizal Mutualists.</title>
        <authorList>
            <consortium name="DOE Joint Genome Institute"/>
            <consortium name="Mycorrhizal Genomics Consortium"/>
            <person name="Kohler A."/>
            <person name="Kuo A."/>
            <person name="Nagy L.G."/>
            <person name="Floudas D."/>
            <person name="Copeland A."/>
            <person name="Barry K.W."/>
            <person name="Cichocki N."/>
            <person name="Veneault-Fourrey C."/>
            <person name="LaButti K."/>
            <person name="Lindquist E.A."/>
            <person name="Lipzen A."/>
            <person name="Lundell T."/>
            <person name="Morin E."/>
            <person name="Murat C."/>
            <person name="Riley R."/>
            <person name="Ohm R."/>
            <person name="Sun H."/>
            <person name="Tunlid A."/>
            <person name="Henrissat B."/>
            <person name="Grigoriev I.V."/>
            <person name="Hibbett D.S."/>
            <person name="Martin F."/>
        </authorList>
    </citation>
    <scope>NUCLEOTIDE SEQUENCE [LARGE SCALE GENOMIC DNA]</scope>
    <source>
        <strain evidence="3">MUT 4182</strain>
    </source>
</reference>
<gene>
    <name evidence="2" type="ORF">M407DRAFT_8444</name>
</gene>
<accession>A0A0C3LVK2</accession>
<dbReference type="AlphaFoldDB" id="A0A0C3LVK2"/>
<evidence type="ECO:0000313" key="3">
    <source>
        <dbReference type="Proteomes" id="UP000054248"/>
    </source>
</evidence>
<dbReference type="InterPro" id="IPR036322">
    <property type="entry name" value="WD40_repeat_dom_sf"/>
</dbReference>
<dbReference type="SUPFAM" id="SSF50978">
    <property type="entry name" value="WD40 repeat-like"/>
    <property type="match status" value="1"/>
</dbReference>
<sequence length="888" mass="99242">MSDQTDALLSEGDIRITKGIFLIRRIKASVNIYAEAPALLVQHSPAMAEEIPGTRKHKIRTEAEAQLTGWLKQIQKEQPVSGDKRIRSDSYEGFESLSEKVNDLGHKFEEFMRAIRPIGASSGLIAISKKLREGIKGLLQEFGSNSAKIWTEFSLETGSIELPGKLKDVSKREFRLPEMMEDLAEDLRVFFNGLCAIPEFSDGRLTDALVEFHEWLLYRAECIASHIALRQVGPSTIRQYISRVMTEMGDYVSKVGSALSDFAHAVLLTLNCRQESPVYEMLKRRHKQGFRTCRPCLKTVVITLWISSLILSVASAINSQLAMHWRAAMYRSPRSVLPFWVSMCFDYVPLGCLVGAVLAFSVGLVVWTIAAELGLAVKISAATITGATFLVLFIIIGWEAMEWLRNKQDRADVEPLARIHALLYTRQPGAGDNNTTEEEGNHPREKISAVKRGLLDALRGICHTERLDPTDASAQQKRVFGRVPAGRRIRFAIQLSQHDMLCTGDLSEALGGDDGIQDEGVTAPPGERAAIAGQRFRRAVECLMTEDYRHFRAFILAQNPKSPHNLRTIQPVHQLWGFHPPGHDIHFSPDEKYLAVSQLNGIVRIWAVDKFGGEAEMALPNSGGRFAWSPDSSRVLIIEKTGLSIWELNTQMVKGSYLPTDEIKSITWLQSSSQFIAVINNELHIYSTPEESAWALTKTQVKRPQSARRECWLMTIELGIDKQQRRVAAAPILAKARHLCVSSNGQFALVSYRDGDPPELWRLRSQSGIPQLVFRGRFFTPQTLEKSENTSKAPTVSGKARFCGESDKWVMATDGKSNIYIWDRVSRQLLHTLKGSQIKEKFKHFSGINTITSARKDSQGGLLIVSECTEGGVVIWEESAAQAESKSD</sequence>
<keyword evidence="1" id="KW-1133">Transmembrane helix</keyword>
<proteinExistence type="predicted"/>
<dbReference type="EMBL" id="KN823043">
    <property type="protein sequence ID" value="KIO25402.1"/>
    <property type="molecule type" value="Genomic_DNA"/>
</dbReference>
<feature type="transmembrane region" description="Helical" evidence="1">
    <location>
        <begin position="375"/>
        <end position="398"/>
    </location>
</feature>
<evidence type="ECO:0000256" key="1">
    <source>
        <dbReference type="SAM" id="Phobius"/>
    </source>
</evidence>
<dbReference type="HOGENOM" id="CLU_339540_0_0_1"/>
<organism evidence="2 3">
    <name type="scientific">Tulasnella calospora MUT 4182</name>
    <dbReference type="NCBI Taxonomy" id="1051891"/>
    <lineage>
        <taxon>Eukaryota</taxon>
        <taxon>Fungi</taxon>
        <taxon>Dikarya</taxon>
        <taxon>Basidiomycota</taxon>
        <taxon>Agaricomycotina</taxon>
        <taxon>Agaricomycetes</taxon>
        <taxon>Cantharellales</taxon>
        <taxon>Tulasnellaceae</taxon>
        <taxon>Tulasnella</taxon>
    </lineage>
</organism>
<dbReference type="InterPro" id="IPR015943">
    <property type="entry name" value="WD40/YVTN_repeat-like_dom_sf"/>
</dbReference>
<dbReference type="Proteomes" id="UP000054248">
    <property type="component" value="Unassembled WGS sequence"/>
</dbReference>
<protein>
    <submittedName>
        <fullName evidence="2">Uncharacterized protein</fullName>
    </submittedName>
</protein>
<dbReference type="Gene3D" id="2.130.10.10">
    <property type="entry name" value="YVTN repeat-like/Quinoprotein amine dehydrogenase"/>
    <property type="match status" value="1"/>
</dbReference>